<dbReference type="RefSeq" id="WP_135659501.1">
    <property type="nucleotide sequence ID" value="NZ_JAJUFJ010000014.1"/>
</dbReference>
<feature type="chain" id="PRO_5038809266" evidence="1">
    <location>
        <begin position="25"/>
        <end position="424"/>
    </location>
</feature>
<protein>
    <submittedName>
        <fullName evidence="4">Sporulation protein YpeB</fullName>
    </submittedName>
</protein>
<evidence type="ECO:0000256" key="1">
    <source>
        <dbReference type="SAM" id="SignalP"/>
    </source>
</evidence>
<dbReference type="Pfam" id="PF14620">
    <property type="entry name" value="YPEB_PepSY1-2"/>
    <property type="match status" value="1"/>
</dbReference>
<evidence type="ECO:0000259" key="2">
    <source>
        <dbReference type="Pfam" id="PF14620"/>
    </source>
</evidence>
<dbReference type="Proteomes" id="UP000297714">
    <property type="component" value="Unassembled WGS sequence"/>
</dbReference>
<dbReference type="AlphaFoldDB" id="A0A4Z0Y8T3"/>
<proteinExistence type="predicted"/>
<feature type="domain" description="Sporulation protein YpeB N-terminal" evidence="3">
    <location>
        <begin position="30"/>
        <end position="160"/>
    </location>
</feature>
<reference evidence="4 5" key="1">
    <citation type="submission" date="2019-04" db="EMBL/GenBank/DDBJ databases">
        <authorList>
            <person name="Poehlein A."/>
            <person name="Bengelsdorf F.R."/>
            <person name="Duerre P."/>
            <person name="Daniel R."/>
        </authorList>
    </citation>
    <scope>NUCLEOTIDE SEQUENCE [LARGE SCALE GENOMIC DNA]</scope>
    <source>
        <strain evidence="4 5">BS-1</strain>
    </source>
</reference>
<comment type="caution">
    <text evidence="4">The sequence shown here is derived from an EMBL/GenBank/DDBJ whole genome shotgun (WGS) entry which is preliminary data.</text>
</comment>
<keyword evidence="1" id="KW-0732">Signal</keyword>
<dbReference type="InterPro" id="IPR014239">
    <property type="entry name" value="YpeB_PepSY1-2"/>
</dbReference>
<dbReference type="InterPro" id="IPR048402">
    <property type="entry name" value="YpeB_N"/>
</dbReference>
<evidence type="ECO:0000313" key="4">
    <source>
        <dbReference type="EMBL" id="TGJ76348.1"/>
    </source>
</evidence>
<evidence type="ECO:0000313" key="5">
    <source>
        <dbReference type="Proteomes" id="UP000297714"/>
    </source>
</evidence>
<dbReference type="Pfam" id="PF20769">
    <property type="entry name" value="YPEB_N"/>
    <property type="match status" value="1"/>
</dbReference>
<organism evidence="4 5">
    <name type="scientific">Caproiciproducens galactitolivorans</name>
    <dbReference type="NCBI Taxonomy" id="642589"/>
    <lineage>
        <taxon>Bacteria</taxon>
        <taxon>Bacillati</taxon>
        <taxon>Bacillota</taxon>
        <taxon>Clostridia</taxon>
        <taxon>Eubacteriales</taxon>
        <taxon>Acutalibacteraceae</taxon>
        <taxon>Caproiciproducens</taxon>
    </lineage>
</organism>
<dbReference type="EMBL" id="SRMQ01000006">
    <property type="protein sequence ID" value="TGJ76348.1"/>
    <property type="molecule type" value="Genomic_DNA"/>
</dbReference>
<name>A0A4Z0Y8T3_9FIRM</name>
<evidence type="ECO:0000259" key="3">
    <source>
        <dbReference type="Pfam" id="PF20769"/>
    </source>
</evidence>
<feature type="domain" description="Sporulation protein YpeB PepSY1 and PepSY2" evidence="2">
    <location>
        <begin position="162"/>
        <end position="347"/>
    </location>
</feature>
<accession>A0A4Z0Y8T3</accession>
<gene>
    <name evidence="4" type="primary">ypeB</name>
    <name evidence="4" type="ORF">CAGA_15540</name>
</gene>
<sequence>MDKKRTATLVAVIALIATLGATTAAGYASANKYKMYLDYNYKRALGDLSASVSNMETTLNKSIYANTATQQNGLAAKLMRESSMAKSALSVLPITDHSLDNVSKFVTQVGDFAMTMSTKISAGQKISDSEYKTMQSLGNYAKTLQSGLQNVKTDIESDKLTDEFKKTAQDFTNFPQLIYDGPFSDHISQMKPKMTEGREEIPQGNAQNIAANFLAVTADKLAHTQDTEGNLPTYNFTANNGTIRICITKRGGFVCTFDNMREVNAENIDYKEASKRAESFLSARGITNMKQTYYVMNDGVCTINYAYYKNDIIYYPDLIKVSVALDNGEIVRFNSTGYIMNHHDRTVQAKISANQAQGSVSKKLKIESRRLALIPTPGLSEVLCYEFSCTGQNDERVMVYINATTGFEEQILILLQSDDGILVK</sequence>
<dbReference type="GO" id="GO:0009847">
    <property type="term" value="P:spore germination"/>
    <property type="evidence" value="ECO:0007669"/>
    <property type="project" value="InterPro"/>
</dbReference>
<keyword evidence="5" id="KW-1185">Reference proteome</keyword>
<feature type="signal peptide" evidence="1">
    <location>
        <begin position="1"/>
        <end position="24"/>
    </location>
</feature>
<dbReference type="OrthoDB" id="2372097at2"/>